<organism evidence="2 3">
    <name type="scientific">Oceanobacillus halophilus</name>
    <dbReference type="NCBI Taxonomy" id="930130"/>
    <lineage>
        <taxon>Bacteria</taxon>
        <taxon>Bacillati</taxon>
        <taxon>Bacillota</taxon>
        <taxon>Bacilli</taxon>
        <taxon>Bacillales</taxon>
        <taxon>Bacillaceae</taxon>
        <taxon>Oceanobacillus</taxon>
    </lineage>
</organism>
<gene>
    <name evidence="2" type="ORF">D8M06_00675</name>
</gene>
<dbReference type="OrthoDB" id="9806342at2"/>
<dbReference type="GO" id="GO:0005975">
    <property type="term" value="P:carbohydrate metabolic process"/>
    <property type="evidence" value="ECO:0007669"/>
    <property type="project" value="InterPro"/>
</dbReference>
<dbReference type="AlphaFoldDB" id="A0A495AE65"/>
<evidence type="ECO:0000313" key="2">
    <source>
        <dbReference type="EMBL" id="RKQ37993.1"/>
    </source>
</evidence>
<dbReference type="InterPro" id="IPR011330">
    <property type="entry name" value="Glyco_hydro/deAcase_b/a-brl"/>
</dbReference>
<dbReference type="SUPFAM" id="SSF88713">
    <property type="entry name" value="Glycoside hydrolase/deacetylase"/>
    <property type="match status" value="1"/>
</dbReference>
<dbReference type="InterPro" id="IPR002509">
    <property type="entry name" value="NODB_dom"/>
</dbReference>
<name>A0A495AE65_9BACI</name>
<dbReference type="PROSITE" id="PS51677">
    <property type="entry name" value="NODB"/>
    <property type="match status" value="1"/>
</dbReference>
<feature type="domain" description="NodB homology" evidence="1">
    <location>
        <begin position="65"/>
        <end position="245"/>
    </location>
</feature>
<proteinExistence type="predicted"/>
<dbReference type="EMBL" id="RBZP01000001">
    <property type="protein sequence ID" value="RKQ37993.1"/>
    <property type="molecule type" value="Genomic_DNA"/>
</dbReference>
<accession>A0A495AE65</accession>
<dbReference type="GO" id="GO:0016810">
    <property type="term" value="F:hydrolase activity, acting on carbon-nitrogen (but not peptide) bonds"/>
    <property type="evidence" value="ECO:0007669"/>
    <property type="project" value="InterPro"/>
</dbReference>
<evidence type="ECO:0000259" key="1">
    <source>
        <dbReference type="PROSITE" id="PS51677"/>
    </source>
</evidence>
<evidence type="ECO:0000313" key="3">
    <source>
        <dbReference type="Proteomes" id="UP000269301"/>
    </source>
</evidence>
<protein>
    <submittedName>
        <fullName evidence="2">Polysaccharide deacetylase family protein</fullName>
    </submittedName>
</protein>
<dbReference type="Pfam" id="PF01522">
    <property type="entry name" value="Polysacc_deac_1"/>
    <property type="match status" value="1"/>
</dbReference>
<comment type="caution">
    <text evidence="2">The sequence shown here is derived from an EMBL/GenBank/DDBJ whole genome shotgun (WGS) entry which is preliminary data.</text>
</comment>
<dbReference type="Gene3D" id="3.20.20.370">
    <property type="entry name" value="Glycoside hydrolase/deacetylase"/>
    <property type="match status" value="1"/>
</dbReference>
<dbReference type="InterPro" id="IPR050248">
    <property type="entry name" value="Polysacc_deacetylase_ArnD"/>
</dbReference>
<sequence>MLLMLVFAGCDYSPKEIVRSSTVDGRIVNISEKEVLTIQEKEIDFLYHVSKNWSIVPMKNGVNEKVVLLTIDDAPSAYSLEMAKTLRSLNAEAIFFVNGHYLDTPEEKETLKKIYDMGFEIGNHTFNHQLLSDLSESEQRDEIVSLNDTVEEIIGVRPKFFRAPNGVNTDYSRKVVKEEGLTLMNWSFGYDWEEKYNTKESLVTIILNTDLLTNGANILMHDREWTNQALPEIIKGLRQQGFEIIDPKHIKTD</sequence>
<dbReference type="PANTHER" id="PTHR10587">
    <property type="entry name" value="GLYCOSYL TRANSFERASE-RELATED"/>
    <property type="match status" value="1"/>
</dbReference>
<dbReference type="Proteomes" id="UP000269301">
    <property type="component" value="Unassembled WGS sequence"/>
</dbReference>
<keyword evidence="3" id="KW-1185">Reference proteome</keyword>
<reference evidence="2 3" key="1">
    <citation type="journal article" date="2016" name="Int. J. Syst. Evol. Microbiol.">
        <title>Oceanobacillus halophilus sp. nov., a novel moderately halophilic bacterium from a hypersaline lake.</title>
        <authorList>
            <person name="Amoozegar M.A."/>
            <person name="Bagheri M."/>
            <person name="Makhdoumi A."/>
            <person name="Nikou M.M."/>
            <person name="Fazeli S.A.S."/>
            <person name="Schumann P."/>
            <person name="Sproer C."/>
            <person name="Sanchez-Porro C."/>
            <person name="Ventosa A."/>
        </authorList>
    </citation>
    <scope>NUCLEOTIDE SEQUENCE [LARGE SCALE GENOMIC DNA]</scope>
    <source>
        <strain evidence="2 3">DSM 23996</strain>
    </source>
</reference>
<dbReference type="CDD" id="cd10917">
    <property type="entry name" value="CE4_NodB_like_6s_7s"/>
    <property type="match status" value="1"/>
</dbReference>